<sequence>MGRYSEDYETIDFIGRVFKGDNRPVQHYSYAPRTSRGKVGGVFGGLT</sequence>
<organism evidence="1 2">
    <name type="scientific">Legionella drancourtii LLAP12</name>
    <dbReference type="NCBI Taxonomy" id="658187"/>
    <lineage>
        <taxon>Bacteria</taxon>
        <taxon>Pseudomonadati</taxon>
        <taxon>Pseudomonadota</taxon>
        <taxon>Gammaproteobacteria</taxon>
        <taxon>Legionellales</taxon>
        <taxon>Legionellaceae</taxon>
        <taxon>Legionella</taxon>
    </lineage>
</organism>
<dbReference type="AlphaFoldDB" id="G9ERI4"/>
<keyword evidence="2" id="KW-1185">Reference proteome</keyword>
<name>G9ERI4_9GAMM</name>
<dbReference type="HOGENOM" id="CLU_3169675_0_0_6"/>
<dbReference type="EMBL" id="JH413835">
    <property type="protein sequence ID" value="EHL30153.1"/>
    <property type="molecule type" value="Genomic_DNA"/>
</dbReference>
<gene>
    <name evidence="1" type="ORF">LDG_7899</name>
</gene>
<reference evidence="1 2" key="1">
    <citation type="journal article" date="2011" name="BMC Genomics">
        <title>Insight into cross-talk between intra-amoebal pathogens.</title>
        <authorList>
            <person name="Gimenez G."/>
            <person name="Bertelli C."/>
            <person name="Moliner C."/>
            <person name="Robert C."/>
            <person name="Raoult D."/>
            <person name="Fournier P.E."/>
            <person name="Greub G."/>
        </authorList>
    </citation>
    <scope>NUCLEOTIDE SEQUENCE [LARGE SCALE GENOMIC DNA]</scope>
    <source>
        <strain evidence="1 2">LLAP12</strain>
    </source>
</reference>
<evidence type="ECO:0000313" key="1">
    <source>
        <dbReference type="EMBL" id="EHL30153.1"/>
    </source>
</evidence>
<dbReference type="Proteomes" id="UP000002770">
    <property type="component" value="Unassembled WGS sequence"/>
</dbReference>
<dbReference type="InParanoid" id="G9ERI4"/>
<protein>
    <submittedName>
        <fullName evidence="1">Uncharacterized protein</fullName>
    </submittedName>
</protein>
<proteinExistence type="predicted"/>
<accession>G9ERI4</accession>
<evidence type="ECO:0000313" key="2">
    <source>
        <dbReference type="Proteomes" id="UP000002770"/>
    </source>
</evidence>